<feature type="signal peptide" evidence="1">
    <location>
        <begin position="1"/>
        <end position="22"/>
    </location>
</feature>
<protein>
    <submittedName>
        <fullName evidence="2 3">Uncharacterized protein</fullName>
    </submittedName>
</protein>
<evidence type="ECO:0000256" key="1">
    <source>
        <dbReference type="SAM" id="SignalP"/>
    </source>
</evidence>
<dbReference type="EMBL" id="ADBL01001246">
    <property type="status" value="NOT_ANNOTATED_CDS"/>
    <property type="molecule type" value="Genomic_DNA"/>
</dbReference>
<gene>
    <name evidence="2" type="ORF">MAPG_05271</name>
</gene>
<reference evidence="4" key="2">
    <citation type="submission" date="2010-05" db="EMBL/GenBank/DDBJ databases">
        <title>The genome sequence of Magnaporthe poae strain ATCC 64411.</title>
        <authorList>
            <person name="Ma L.-J."/>
            <person name="Dead R."/>
            <person name="Young S."/>
            <person name="Zeng Q."/>
            <person name="Koehrsen M."/>
            <person name="Alvarado L."/>
            <person name="Berlin A."/>
            <person name="Chapman S.B."/>
            <person name="Chen Z."/>
            <person name="Freedman E."/>
            <person name="Gellesch M."/>
            <person name="Goldberg J."/>
            <person name="Griggs A."/>
            <person name="Gujja S."/>
            <person name="Heilman E.R."/>
            <person name="Heiman D."/>
            <person name="Hepburn T."/>
            <person name="Howarth C."/>
            <person name="Jen D."/>
            <person name="Larson L."/>
            <person name="Mehta T."/>
            <person name="Neiman D."/>
            <person name="Pearson M."/>
            <person name="Roberts A."/>
            <person name="Saif S."/>
            <person name="Shea T."/>
            <person name="Shenoy N."/>
            <person name="Sisk P."/>
            <person name="Stolte C."/>
            <person name="Sykes S."/>
            <person name="Walk T."/>
            <person name="White J."/>
            <person name="Yandava C."/>
            <person name="Haas B."/>
            <person name="Nusbaum C."/>
            <person name="Birren B."/>
        </authorList>
    </citation>
    <scope>NUCLEOTIDE SEQUENCE [LARGE SCALE GENOMIC DNA]</scope>
    <source>
        <strain evidence="4">ATCC 64411 / 73-15</strain>
    </source>
</reference>
<reference evidence="2" key="3">
    <citation type="submission" date="2011-03" db="EMBL/GenBank/DDBJ databases">
        <title>Annotation of Magnaporthe poae ATCC 64411.</title>
        <authorList>
            <person name="Ma L.-J."/>
            <person name="Dead R."/>
            <person name="Young S.K."/>
            <person name="Zeng Q."/>
            <person name="Gargeya S."/>
            <person name="Fitzgerald M."/>
            <person name="Haas B."/>
            <person name="Abouelleil A."/>
            <person name="Alvarado L."/>
            <person name="Arachchi H.M."/>
            <person name="Berlin A."/>
            <person name="Brown A."/>
            <person name="Chapman S.B."/>
            <person name="Chen Z."/>
            <person name="Dunbar C."/>
            <person name="Freedman E."/>
            <person name="Gearin G."/>
            <person name="Gellesch M."/>
            <person name="Goldberg J."/>
            <person name="Griggs A."/>
            <person name="Gujja S."/>
            <person name="Heiman D."/>
            <person name="Howarth C."/>
            <person name="Larson L."/>
            <person name="Lui A."/>
            <person name="MacDonald P.J.P."/>
            <person name="Mehta T."/>
            <person name="Montmayeur A."/>
            <person name="Murphy C."/>
            <person name="Neiman D."/>
            <person name="Pearson M."/>
            <person name="Priest M."/>
            <person name="Roberts A."/>
            <person name="Saif S."/>
            <person name="Shea T."/>
            <person name="Shenoy N."/>
            <person name="Sisk P."/>
            <person name="Stolte C."/>
            <person name="Sykes S."/>
            <person name="Yandava C."/>
            <person name="Wortman J."/>
            <person name="Nusbaum C."/>
            <person name="Birren B."/>
        </authorList>
    </citation>
    <scope>NUCLEOTIDE SEQUENCE</scope>
    <source>
        <strain evidence="2">ATCC 64411</strain>
    </source>
</reference>
<dbReference type="EnsemblFungi" id="MAPG_05271T0">
    <property type="protein sequence ID" value="MAPG_05271T0"/>
    <property type="gene ID" value="MAPG_05271"/>
</dbReference>
<dbReference type="EMBL" id="GL876969">
    <property type="protein sequence ID" value="KLU86255.1"/>
    <property type="molecule type" value="Genomic_DNA"/>
</dbReference>
<dbReference type="Proteomes" id="UP000011715">
    <property type="component" value="Unassembled WGS sequence"/>
</dbReference>
<keyword evidence="1" id="KW-0732">Signal</keyword>
<accession>A0A0C4DYY6</accession>
<organism evidence="3 4">
    <name type="scientific">Magnaporthiopsis poae (strain ATCC 64411 / 73-15)</name>
    <name type="common">Kentucky bluegrass fungus</name>
    <name type="synonym">Magnaporthe poae</name>
    <dbReference type="NCBI Taxonomy" id="644358"/>
    <lineage>
        <taxon>Eukaryota</taxon>
        <taxon>Fungi</taxon>
        <taxon>Dikarya</taxon>
        <taxon>Ascomycota</taxon>
        <taxon>Pezizomycotina</taxon>
        <taxon>Sordariomycetes</taxon>
        <taxon>Sordariomycetidae</taxon>
        <taxon>Magnaporthales</taxon>
        <taxon>Magnaporthaceae</taxon>
        <taxon>Magnaporthiopsis</taxon>
    </lineage>
</organism>
<reference evidence="2" key="1">
    <citation type="submission" date="2010-05" db="EMBL/GenBank/DDBJ databases">
        <title>The Genome Sequence of Magnaporthe poae strain ATCC 64411.</title>
        <authorList>
            <consortium name="The Broad Institute Genome Sequencing Platform"/>
            <consortium name="Broad Institute Genome Sequencing Center for Infectious Disease"/>
            <person name="Ma L.-J."/>
            <person name="Dead R."/>
            <person name="Young S."/>
            <person name="Zeng Q."/>
            <person name="Koehrsen M."/>
            <person name="Alvarado L."/>
            <person name="Berlin A."/>
            <person name="Chapman S.B."/>
            <person name="Chen Z."/>
            <person name="Freedman E."/>
            <person name="Gellesch M."/>
            <person name="Goldberg J."/>
            <person name="Griggs A."/>
            <person name="Gujja S."/>
            <person name="Heilman E.R."/>
            <person name="Heiman D."/>
            <person name="Hepburn T."/>
            <person name="Howarth C."/>
            <person name="Jen D."/>
            <person name="Larson L."/>
            <person name="Mehta T."/>
            <person name="Neiman D."/>
            <person name="Pearson M."/>
            <person name="Roberts A."/>
            <person name="Saif S."/>
            <person name="Shea T."/>
            <person name="Shenoy N."/>
            <person name="Sisk P."/>
            <person name="Stolte C."/>
            <person name="Sykes S."/>
            <person name="Walk T."/>
            <person name="White J."/>
            <person name="Yandava C."/>
            <person name="Haas B."/>
            <person name="Nusbaum C."/>
            <person name="Birren B."/>
        </authorList>
    </citation>
    <scope>NUCLEOTIDE SEQUENCE</scope>
    <source>
        <strain evidence="2">ATCC 64411</strain>
    </source>
</reference>
<evidence type="ECO:0000313" key="3">
    <source>
        <dbReference type="EnsemblFungi" id="MAPG_05271T0"/>
    </source>
</evidence>
<evidence type="ECO:0000313" key="4">
    <source>
        <dbReference type="Proteomes" id="UP000011715"/>
    </source>
</evidence>
<dbReference type="AlphaFoldDB" id="A0A0C4DYY6"/>
<reference evidence="3" key="5">
    <citation type="submission" date="2015-06" db="UniProtKB">
        <authorList>
            <consortium name="EnsemblFungi"/>
        </authorList>
    </citation>
    <scope>IDENTIFICATION</scope>
    <source>
        <strain evidence="3">ATCC 64411</strain>
    </source>
</reference>
<sequence>MVRVWYSLGFPALSILFRLASDSPYAPLWDGEAALRGGGHWGCLWLAPRRDLWRNETGTYTWMFNIIQIGLKRSLVGFFKTSADLIAVPLCMPLFAYRASLPLT</sequence>
<proteinExistence type="predicted"/>
<reference evidence="3" key="4">
    <citation type="journal article" date="2015" name="G3 (Bethesda)">
        <title>Genome sequences of three phytopathogenic species of the Magnaporthaceae family of fungi.</title>
        <authorList>
            <person name="Okagaki L.H."/>
            <person name="Nunes C.C."/>
            <person name="Sailsbery J."/>
            <person name="Clay B."/>
            <person name="Brown D."/>
            <person name="John T."/>
            <person name="Oh Y."/>
            <person name="Young N."/>
            <person name="Fitzgerald M."/>
            <person name="Haas B.J."/>
            <person name="Zeng Q."/>
            <person name="Young S."/>
            <person name="Adiconis X."/>
            <person name="Fan L."/>
            <person name="Levin J.Z."/>
            <person name="Mitchell T.K."/>
            <person name="Okubara P.A."/>
            <person name="Farman M.L."/>
            <person name="Kohn L.M."/>
            <person name="Birren B."/>
            <person name="Ma L.-J."/>
            <person name="Dean R.A."/>
        </authorList>
    </citation>
    <scope>NUCLEOTIDE SEQUENCE</scope>
    <source>
        <strain evidence="3">ATCC 64411 / 73-15</strain>
    </source>
</reference>
<name>A0A0C4DYY6_MAGP6</name>
<keyword evidence="4" id="KW-1185">Reference proteome</keyword>
<feature type="chain" id="PRO_5009385626" evidence="1">
    <location>
        <begin position="23"/>
        <end position="104"/>
    </location>
</feature>
<evidence type="ECO:0000313" key="2">
    <source>
        <dbReference type="EMBL" id="KLU86255.1"/>
    </source>
</evidence>
<dbReference type="VEuPathDB" id="FungiDB:MAPG_05271"/>